<dbReference type="NCBIfam" id="NF002647">
    <property type="entry name" value="PRK02318.1-3"/>
    <property type="match status" value="1"/>
</dbReference>
<dbReference type="Pfam" id="PF01232">
    <property type="entry name" value="Mannitol_dh"/>
    <property type="match status" value="1"/>
</dbReference>
<protein>
    <recommendedName>
        <fullName evidence="4">Mannitol-1-phosphate 5-dehydrogenase</fullName>
        <ecNumber evidence="3">1.1.1.17</ecNumber>
    </recommendedName>
</protein>
<dbReference type="Proteomes" id="UP000433883">
    <property type="component" value="Unassembled WGS sequence"/>
</dbReference>
<dbReference type="EMBL" id="WNWR01000470">
    <property type="protein sequence ID" value="KAE9977441.1"/>
    <property type="molecule type" value="Genomic_DNA"/>
</dbReference>
<dbReference type="GO" id="GO:0005829">
    <property type="term" value="C:cytosol"/>
    <property type="evidence" value="ECO:0007669"/>
    <property type="project" value="TreeGrafter"/>
</dbReference>
<comment type="caution">
    <text evidence="10">The sequence shown here is derived from an EMBL/GenBank/DDBJ whole genome shotgun (WGS) entry which is preliminary data.</text>
</comment>
<feature type="domain" description="Mannitol dehydrogenase N-terminal" evidence="8">
    <location>
        <begin position="4"/>
        <end position="198"/>
    </location>
</feature>
<evidence type="ECO:0000259" key="8">
    <source>
        <dbReference type="Pfam" id="PF01232"/>
    </source>
</evidence>
<dbReference type="EMBL" id="WNWQ01000036">
    <property type="protein sequence ID" value="KAE9982880.1"/>
    <property type="molecule type" value="Genomic_DNA"/>
</dbReference>
<dbReference type="GO" id="GO:0008926">
    <property type="term" value="F:mannitol-1-phosphate 5-dehydrogenase activity"/>
    <property type="evidence" value="ECO:0007669"/>
    <property type="project" value="UniProtKB-EC"/>
</dbReference>
<evidence type="ECO:0000256" key="5">
    <source>
        <dbReference type="ARBA" id="ARBA00023002"/>
    </source>
</evidence>
<comment type="similarity">
    <text evidence="1">Belongs to the mannitol dehydrogenase family.</text>
</comment>
<organism evidence="10 13">
    <name type="scientific">Venturia inaequalis</name>
    <name type="common">Apple scab fungus</name>
    <dbReference type="NCBI Taxonomy" id="5025"/>
    <lineage>
        <taxon>Eukaryota</taxon>
        <taxon>Fungi</taxon>
        <taxon>Dikarya</taxon>
        <taxon>Ascomycota</taxon>
        <taxon>Pezizomycotina</taxon>
        <taxon>Dothideomycetes</taxon>
        <taxon>Pleosporomycetidae</taxon>
        <taxon>Venturiales</taxon>
        <taxon>Venturiaceae</taxon>
        <taxon>Venturia</taxon>
    </lineage>
</organism>
<dbReference type="EC" id="1.1.1.17" evidence="3"/>
<dbReference type="PRINTS" id="PR00084">
    <property type="entry name" value="MTLDHDRGNASE"/>
</dbReference>
<evidence type="ECO:0000313" key="11">
    <source>
        <dbReference type="EMBL" id="KAE9977441.1"/>
    </source>
</evidence>
<evidence type="ECO:0000256" key="4">
    <source>
        <dbReference type="ARBA" id="ARBA00016219"/>
    </source>
</evidence>
<dbReference type="Proteomes" id="UP000490939">
    <property type="component" value="Unassembled WGS sequence"/>
</dbReference>
<keyword evidence="6" id="KW-0520">NAD</keyword>
<dbReference type="InterPro" id="IPR013131">
    <property type="entry name" value="Mannitol_DH_N"/>
</dbReference>
<evidence type="ECO:0000259" key="9">
    <source>
        <dbReference type="Pfam" id="PF08125"/>
    </source>
</evidence>
<sequence>MGLKAIHFGGGNIGRGFVAEFLHNSGFEVVFIDVMDSIIESLQKTKSYTVTEIGEDGERTFTIDNYRAINSKYEEAKVIEEIATADVVTCAVGPNILKFIAPVIAKGINARTASKPLAVIACENAIGATDTLRGFIEQGYSEDTKTNITNKARFANSAIDRIVPHQDPNAGLNVKIEKFFEWCVESKPFDGVGRPEIKGVHFVGDLKPYIERKLFTVNTSHATAAYVGKLRGLPTIDQAMANKEVHDIVRDALRETAHLIVTAHGIDKQEQADYVESIISRISNPALEDKVERVGRAPLRKLSRKERFIGPASQLAEMGESYKNLLVSIDAAFRFTNIEGDEESVELAKILKENDAKAVVEKVCGLEPSHPLFNDVVAVVEKVQK</sequence>
<evidence type="ECO:0000256" key="6">
    <source>
        <dbReference type="ARBA" id="ARBA00023027"/>
    </source>
</evidence>
<dbReference type="PANTHER" id="PTHR30524">
    <property type="entry name" value="MANNITOL-1-PHOSPHATE 5-DEHYDROGENASE"/>
    <property type="match status" value="1"/>
</dbReference>
<name>A0A8H3YUP4_VENIN</name>
<dbReference type="InterPro" id="IPR023028">
    <property type="entry name" value="Mannitol_1_phos_5_DH"/>
</dbReference>
<evidence type="ECO:0000313" key="13">
    <source>
        <dbReference type="Proteomes" id="UP000447873"/>
    </source>
</evidence>
<comment type="catalytic activity">
    <reaction evidence="7">
        <text>D-mannitol 1-phosphate + NAD(+) = beta-D-fructose 6-phosphate + NADH + H(+)</text>
        <dbReference type="Rhea" id="RHEA:19661"/>
        <dbReference type="ChEBI" id="CHEBI:15378"/>
        <dbReference type="ChEBI" id="CHEBI:57540"/>
        <dbReference type="ChEBI" id="CHEBI:57634"/>
        <dbReference type="ChEBI" id="CHEBI:57945"/>
        <dbReference type="ChEBI" id="CHEBI:61381"/>
        <dbReference type="EC" id="1.1.1.17"/>
    </reaction>
</comment>
<dbReference type="GO" id="GO:0019592">
    <property type="term" value="P:mannitol catabolic process"/>
    <property type="evidence" value="ECO:0007669"/>
    <property type="project" value="TreeGrafter"/>
</dbReference>
<dbReference type="HAMAP" id="MF_00196">
    <property type="entry name" value="Mannitol_dehydrog"/>
    <property type="match status" value="1"/>
</dbReference>
<evidence type="ECO:0000313" key="14">
    <source>
        <dbReference type="Proteomes" id="UP000490939"/>
    </source>
</evidence>
<dbReference type="SUPFAM" id="SSF51735">
    <property type="entry name" value="NAD(P)-binding Rossmann-fold domains"/>
    <property type="match status" value="1"/>
</dbReference>
<evidence type="ECO:0000313" key="12">
    <source>
        <dbReference type="EMBL" id="KAE9982880.1"/>
    </source>
</evidence>
<evidence type="ECO:0000256" key="7">
    <source>
        <dbReference type="ARBA" id="ARBA00048615"/>
    </source>
</evidence>
<reference evidence="10 13" key="1">
    <citation type="submission" date="2018-12" db="EMBL/GenBank/DDBJ databases">
        <title>Venturia inaequalis Genome Resource.</title>
        <authorList>
            <person name="Lichtner F.J."/>
        </authorList>
    </citation>
    <scope>NUCLEOTIDE SEQUENCE [LARGE SCALE GENOMIC DNA]</scope>
    <source>
        <strain evidence="10 13">120213</strain>
        <strain evidence="12">Bline_iso_100314</strain>
        <strain evidence="11 14">DMI_063113</strain>
    </source>
</reference>
<dbReference type="NCBIfam" id="NF002652">
    <property type="entry name" value="PRK02318.2-5"/>
    <property type="match status" value="1"/>
</dbReference>
<proteinExistence type="inferred from homology"/>
<dbReference type="OrthoDB" id="418169at2759"/>
<dbReference type="InterPro" id="IPR000669">
    <property type="entry name" value="Mannitol_DH"/>
</dbReference>
<dbReference type="Gene3D" id="3.40.50.720">
    <property type="entry name" value="NAD(P)-binding Rossmann-like Domain"/>
    <property type="match status" value="1"/>
</dbReference>
<dbReference type="InterPro" id="IPR013118">
    <property type="entry name" value="Mannitol_DH_C"/>
</dbReference>
<evidence type="ECO:0000313" key="10">
    <source>
        <dbReference type="EMBL" id="KAE9974545.1"/>
    </source>
</evidence>
<evidence type="ECO:0000256" key="3">
    <source>
        <dbReference type="ARBA" id="ARBA00012939"/>
    </source>
</evidence>
<dbReference type="EMBL" id="WNWS01000216">
    <property type="protein sequence ID" value="KAE9974545.1"/>
    <property type="molecule type" value="Genomic_DNA"/>
</dbReference>
<dbReference type="InterPro" id="IPR036291">
    <property type="entry name" value="NAD(P)-bd_dom_sf"/>
</dbReference>
<gene>
    <name evidence="12" type="ORF">BLS_005281</name>
    <name evidence="11" type="ORF">EG327_007742</name>
    <name evidence="10" type="ORF">EG328_003762</name>
</gene>
<dbReference type="InterPro" id="IPR013328">
    <property type="entry name" value="6PGD_dom2"/>
</dbReference>
<accession>A0A8H3YUP4</accession>
<keyword evidence="5" id="KW-0560">Oxidoreductase</keyword>
<dbReference type="Pfam" id="PF08125">
    <property type="entry name" value="Mannitol_dh_C"/>
    <property type="match status" value="1"/>
</dbReference>
<feature type="domain" description="Mannitol dehydrogenase C-terminal" evidence="9">
    <location>
        <begin position="205"/>
        <end position="357"/>
    </location>
</feature>
<dbReference type="Gene3D" id="1.10.1040.10">
    <property type="entry name" value="N-(1-d-carboxylethyl)-l-norvaline Dehydrogenase, domain 2"/>
    <property type="match status" value="1"/>
</dbReference>
<dbReference type="InterPro" id="IPR008927">
    <property type="entry name" value="6-PGluconate_DH-like_C_sf"/>
</dbReference>
<dbReference type="SUPFAM" id="SSF48179">
    <property type="entry name" value="6-phosphogluconate dehydrogenase C-terminal domain-like"/>
    <property type="match status" value="1"/>
</dbReference>
<dbReference type="PANTHER" id="PTHR30524:SF0">
    <property type="entry name" value="ALTRONATE OXIDOREDUCTASE-RELATED"/>
    <property type="match status" value="1"/>
</dbReference>
<dbReference type="Proteomes" id="UP000447873">
    <property type="component" value="Unassembled WGS sequence"/>
</dbReference>
<evidence type="ECO:0000256" key="1">
    <source>
        <dbReference type="ARBA" id="ARBA00006541"/>
    </source>
</evidence>
<comment type="subunit">
    <text evidence="2">Monomer.</text>
</comment>
<dbReference type="AlphaFoldDB" id="A0A8H3YUP4"/>
<keyword evidence="14" id="KW-1185">Reference proteome</keyword>
<evidence type="ECO:0000256" key="2">
    <source>
        <dbReference type="ARBA" id="ARBA00011245"/>
    </source>
</evidence>